<dbReference type="EnsemblBacteria" id="BAA80486">
    <property type="protein sequence ID" value="BAA80486"/>
    <property type="gene ID" value="APE_1488.1"/>
</dbReference>
<dbReference type="GO" id="GO:0030170">
    <property type="term" value="F:pyridoxal phosphate binding"/>
    <property type="evidence" value="ECO:0007669"/>
    <property type="project" value="InterPro"/>
</dbReference>
<evidence type="ECO:0000313" key="5">
    <source>
        <dbReference type="EMBL" id="BAA80486.2"/>
    </source>
</evidence>
<keyword evidence="6" id="KW-1185">Reference proteome</keyword>
<evidence type="ECO:0000259" key="4">
    <source>
        <dbReference type="Pfam" id="PF00291"/>
    </source>
</evidence>
<evidence type="ECO:0000256" key="2">
    <source>
        <dbReference type="ARBA" id="ARBA00022898"/>
    </source>
</evidence>
<protein>
    <submittedName>
        <fullName evidence="5">Threonine synthase</fullName>
        <ecNumber evidence="5">4.2.3.1</ecNumber>
    </submittedName>
</protein>
<keyword evidence="2" id="KW-0663">Pyridoxal phosphate</keyword>
<dbReference type="InterPro" id="IPR050147">
    <property type="entry name" value="Ser/Thr_Dehydratase"/>
</dbReference>
<dbReference type="RefSeq" id="WP_010866403.1">
    <property type="nucleotide sequence ID" value="NC_000854.2"/>
</dbReference>
<gene>
    <name evidence="5" type="primary">thrC</name>
    <name evidence="5" type="ordered locus">APE_1488.1</name>
</gene>
<dbReference type="PATRIC" id="fig|272557.25.peg.1006"/>
<proteinExistence type="predicted"/>
<dbReference type="SUPFAM" id="SSF53686">
    <property type="entry name" value="Tryptophan synthase beta subunit-like PLP-dependent enzymes"/>
    <property type="match status" value="1"/>
</dbReference>
<accession>Q9YBW2</accession>
<dbReference type="InterPro" id="IPR001926">
    <property type="entry name" value="TrpB-like_PALP"/>
</dbReference>
<dbReference type="GO" id="GO:0009097">
    <property type="term" value="P:isoleucine biosynthetic process"/>
    <property type="evidence" value="ECO:0007669"/>
    <property type="project" value="TreeGrafter"/>
</dbReference>
<reference evidence="5 6" key="1">
    <citation type="journal article" date="1999" name="DNA Res.">
        <title>Complete genome sequence of an aerobic hyper-thermophilic crenarchaeon, Aeropyrum pernix K1.</title>
        <authorList>
            <person name="Kawarabayasi Y."/>
            <person name="Hino Y."/>
            <person name="Horikawa H."/>
            <person name="Yamazaki S."/>
            <person name="Haikawa Y."/>
            <person name="Jin-no K."/>
            <person name="Takahashi M."/>
            <person name="Sekine M."/>
            <person name="Baba S."/>
            <person name="Ankai A."/>
            <person name="Kosugi H."/>
            <person name="Hosoyama A."/>
            <person name="Fukui S."/>
            <person name="Nagai Y."/>
            <person name="Nishijima K."/>
            <person name="Nakazawa H."/>
            <person name="Takamiya M."/>
            <person name="Masuda S."/>
            <person name="Funahashi T."/>
            <person name="Tanaka T."/>
            <person name="Kudoh Y."/>
            <person name="Yamazaki J."/>
            <person name="Kushida N."/>
            <person name="Oguchi A."/>
            <person name="Aoki K."/>
            <person name="Kubota K."/>
            <person name="Nakamura Y."/>
            <person name="Nomura N."/>
            <person name="Sako Y."/>
            <person name="Kikuchi H."/>
        </authorList>
    </citation>
    <scope>NUCLEOTIDE SEQUENCE [LARGE SCALE GENOMIC DNA]</scope>
    <source>
        <strain evidence="6">ATCC 700893 / DSM 11879 / JCM 9820 / NBRC 100138 / K1</strain>
    </source>
</reference>
<name>Q9YBW2_AERPE</name>
<dbReference type="GO" id="GO:0003941">
    <property type="term" value="F:L-serine ammonia-lyase activity"/>
    <property type="evidence" value="ECO:0007669"/>
    <property type="project" value="TreeGrafter"/>
</dbReference>
<organism evidence="5 6">
    <name type="scientific">Aeropyrum pernix (strain ATCC 700893 / DSM 11879 / JCM 9820 / NBRC 100138 / K1)</name>
    <dbReference type="NCBI Taxonomy" id="272557"/>
    <lineage>
        <taxon>Archaea</taxon>
        <taxon>Thermoproteota</taxon>
        <taxon>Thermoprotei</taxon>
        <taxon>Desulfurococcales</taxon>
        <taxon>Desulfurococcaceae</taxon>
        <taxon>Aeropyrum</taxon>
    </lineage>
</organism>
<dbReference type="GO" id="GO:0006567">
    <property type="term" value="P:L-threonine catabolic process"/>
    <property type="evidence" value="ECO:0007669"/>
    <property type="project" value="TreeGrafter"/>
</dbReference>
<dbReference type="PROSITE" id="PS00165">
    <property type="entry name" value="DEHYDRATASE_SER_THR"/>
    <property type="match status" value="1"/>
</dbReference>
<dbReference type="EC" id="4.2.3.1" evidence="5"/>
<dbReference type="PIR" id="H72628">
    <property type="entry name" value="H72628"/>
</dbReference>
<dbReference type="KEGG" id="ape:APE_1488.1"/>
<dbReference type="Pfam" id="PF00291">
    <property type="entry name" value="PALP"/>
    <property type="match status" value="1"/>
</dbReference>
<dbReference type="PANTHER" id="PTHR48078">
    <property type="entry name" value="THREONINE DEHYDRATASE, MITOCHONDRIAL-RELATED"/>
    <property type="match status" value="1"/>
</dbReference>
<dbReference type="GO" id="GO:0004795">
    <property type="term" value="F:threonine synthase activity"/>
    <property type="evidence" value="ECO:0007669"/>
    <property type="project" value="UniProtKB-EC"/>
</dbReference>
<dbReference type="GO" id="GO:0006565">
    <property type="term" value="P:L-serine catabolic process"/>
    <property type="evidence" value="ECO:0007669"/>
    <property type="project" value="TreeGrafter"/>
</dbReference>
<evidence type="ECO:0000256" key="1">
    <source>
        <dbReference type="ARBA" id="ARBA00001933"/>
    </source>
</evidence>
<keyword evidence="3 5" id="KW-0456">Lyase</keyword>
<dbReference type="InterPro" id="IPR036052">
    <property type="entry name" value="TrpB-like_PALP_sf"/>
</dbReference>
<dbReference type="PANTHER" id="PTHR48078:SF6">
    <property type="entry name" value="L-THREONINE DEHYDRATASE CATABOLIC TDCB"/>
    <property type="match status" value="1"/>
</dbReference>
<dbReference type="STRING" id="272557.APE_1488.1"/>
<dbReference type="GO" id="GO:0004794">
    <property type="term" value="F:threonine deaminase activity"/>
    <property type="evidence" value="ECO:0007669"/>
    <property type="project" value="TreeGrafter"/>
</dbReference>
<sequence>MVDSLGFHLWCPRCGIKLREGEYRPWCPRCRGPLEAVGLPRLPPVLGEGSTPLVEAGEGVYAKLEYLNPSGSFKDRGVGYSLRMASLLGYDCVVVDSSGNTGLSTALYSARLGLKARVYVPRGASPGKKALIRATGAELVEAESREEAARLAEAEAEKCFHVAHPTNPLFIEGVKSLGRELAGEAAGDTDVLAPVSSGTLLLGIYRGLEEERGRFRLVAVQSPAAYSLKGLVPELGWVGGVEGRLLDALLLARPPRLEEMARAVRESGGGVVVVGDGAIPGAVREAVQRGFLVEPSSAAVFAAHEVLREKKWLSGRSLLVLTGSGLKYASLLEKLAAEAA</sequence>
<dbReference type="GeneID" id="1446046"/>
<dbReference type="InterPro" id="IPR000634">
    <property type="entry name" value="Ser/Thr_deHydtase_PyrdxlP-BS"/>
</dbReference>
<evidence type="ECO:0000313" key="6">
    <source>
        <dbReference type="Proteomes" id="UP000002518"/>
    </source>
</evidence>
<dbReference type="AlphaFoldDB" id="Q9YBW2"/>
<dbReference type="eggNOG" id="arCOG01434">
    <property type="taxonomic scope" value="Archaea"/>
</dbReference>
<dbReference type="Gene3D" id="3.40.50.1100">
    <property type="match status" value="2"/>
</dbReference>
<dbReference type="Proteomes" id="UP000002518">
    <property type="component" value="Chromosome"/>
</dbReference>
<comment type="cofactor">
    <cofactor evidence="1">
        <name>pyridoxal 5'-phosphate</name>
        <dbReference type="ChEBI" id="CHEBI:597326"/>
    </cofactor>
</comment>
<dbReference type="EMBL" id="BA000002">
    <property type="protein sequence ID" value="BAA80486.2"/>
    <property type="molecule type" value="Genomic_DNA"/>
</dbReference>
<evidence type="ECO:0000256" key="3">
    <source>
        <dbReference type="ARBA" id="ARBA00023239"/>
    </source>
</evidence>
<feature type="domain" description="Tryptophan synthase beta chain-like PALP" evidence="4">
    <location>
        <begin position="47"/>
        <end position="323"/>
    </location>
</feature>